<proteinExistence type="predicted"/>
<protein>
    <submittedName>
        <fullName evidence="2">DUF255 domain-containing protein</fullName>
    </submittedName>
</protein>
<accession>A0A975CQR0</accession>
<dbReference type="EMBL" id="CP071869">
    <property type="protein sequence ID" value="QTE24396.1"/>
    <property type="molecule type" value="Genomic_DNA"/>
</dbReference>
<evidence type="ECO:0000259" key="1">
    <source>
        <dbReference type="Pfam" id="PF03190"/>
    </source>
</evidence>
<feature type="domain" description="Spermatogenesis-associated protein 20-like TRX" evidence="1">
    <location>
        <begin position="34"/>
        <end position="93"/>
    </location>
</feature>
<dbReference type="InterPro" id="IPR036249">
    <property type="entry name" value="Thioredoxin-like_sf"/>
</dbReference>
<dbReference type="SUPFAM" id="SSF52833">
    <property type="entry name" value="Thioredoxin-like"/>
    <property type="match status" value="1"/>
</dbReference>
<organism evidence="2 3">
    <name type="scientific">Polaribacter cellanae</name>
    <dbReference type="NCBI Taxonomy" id="2818493"/>
    <lineage>
        <taxon>Bacteria</taxon>
        <taxon>Pseudomonadati</taxon>
        <taxon>Bacteroidota</taxon>
        <taxon>Flavobacteriia</taxon>
        <taxon>Flavobacteriales</taxon>
        <taxon>Flavobacteriaceae</taxon>
    </lineage>
</organism>
<dbReference type="RefSeq" id="WP_208080368.1">
    <property type="nucleotide sequence ID" value="NZ_CP071869.1"/>
</dbReference>
<evidence type="ECO:0000313" key="2">
    <source>
        <dbReference type="EMBL" id="QTE24396.1"/>
    </source>
</evidence>
<dbReference type="AlphaFoldDB" id="A0A975CQR0"/>
<keyword evidence="3" id="KW-1185">Reference proteome</keyword>
<reference evidence="2 3" key="1">
    <citation type="submission" date="2021-03" db="EMBL/GenBank/DDBJ databases">
        <title>Complete genome of Polaribacter_sp.SM13.</title>
        <authorList>
            <person name="Jeong S.W."/>
            <person name="Bae J.W."/>
        </authorList>
    </citation>
    <scope>NUCLEOTIDE SEQUENCE [LARGE SCALE GENOMIC DNA]</scope>
    <source>
        <strain evidence="2 3">SM13</strain>
    </source>
</reference>
<dbReference type="Gene3D" id="3.40.30.10">
    <property type="entry name" value="Glutaredoxin"/>
    <property type="match status" value="1"/>
</dbReference>
<name>A0A975CQR0_9FLAO</name>
<evidence type="ECO:0000313" key="3">
    <source>
        <dbReference type="Proteomes" id="UP000663920"/>
    </source>
</evidence>
<sequence>MKTIFLLFIFFGSFATFSQKKETKLNVYTFSEVEKLHQQKPKPIVVFVFTDWCKICFGMKQTTFKNNKIMQLLNEKFYFIKLNGEEKKDITFLGKTFVYKPTGTNTGVHELAEELATVNAKISYPTTVILNSKFTIDLQIPNYINNTIFLKILEKYTADKK</sequence>
<dbReference type="InterPro" id="IPR004879">
    <property type="entry name" value="Ssp411-like_TRX"/>
</dbReference>
<dbReference type="Proteomes" id="UP000663920">
    <property type="component" value="Chromosome"/>
</dbReference>
<dbReference type="KEGG" id="pcea:J3359_09085"/>
<dbReference type="Pfam" id="PF03190">
    <property type="entry name" value="Thioredox_DsbH"/>
    <property type="match status" value="1"/>
</dbReference>
<gene>
    <name evidence="2" type="ORF">J3359_09085</name>
</gene>